<feature type="region of interest" description="Disordered" evidence="1">
    <location>
        <begin position="784"/>
        <end position="832"/>
    </location>
</feature>
<dbReference type="AlphaFoldDB" id="A0A0M9FZF6"/>
<dbReference type="Proteomes" id="UP000037923">
    <property type="component" value="Unassembled WGS sequence"/>
</dbReference>
<evidence type="ECO:0000313" key="3">
    <source>
        <dbReference type="Proteomes" id="UP000037923"/>
    </source>
</evidence>
<reference evidence="2 3" key="1">
    <citation type="submission" date="2015-07" db="EMBL/GenBank/DDBJ databases">
        <title>High-quality genome of monoxenous trypanosomatid Leptomonas pyrrhocoris.</title>
        <authorList>
            <person name="Flegontov P."/>
            <person name="Butenko A."/>
            <person name="Firsov S."/>
            <person name="Vlcek C."/>
            <person name="Logacheva M.D."/>
            <person name="Field M."/>
            <person name="Filatov D."/>
            <person name="Flegontova O."/>
            <person name="Gerasimov E."/>
            <person name="Jackson A.P."/>
            <person name="Kelly S."/>
            <person name="Opperdoes F."/>
            <person name="O'Reilly A."/>
            <person name="Votypka J."/>
            <person name="Yurchenko V."/>
            <person name="Lukes J."/>
        </authorList>
    </citation>
    <scope>NUCLEOTIDE SEQUENCE [LARGE SCALE GENOMIC DNA]</scope>
    <source>
        <strain evidence="2">H10</strain>
    </source>
</reference>
<dbReference type="OrthoDB" id="259356at2759"/>
<dbReference type="RefSeq" id="XP_015657508.1">
    <property type="nucleotide sequence ID" value="XM_015803683.1"/>
</dbReference>
<keyword evidence="3" id="KW-1185">Reference proteome</keyword>
<dbReference type="VEuPathDB" id="TriTrypDB:LpyrH10_11_0640"/>
<name>A0A0M9FZF6_LEPPY</name>
<dbReference type="GeneID" id="26905889"/>
<dbReference type="OMA" id="IVACDPI"/>
<feature type="region of interest" description="Disordered" evidence="1">
    <location>
        <begin position="744"/>
        <end position="771"/>
    </location>
</feature>
<protein>
    <submittedName>
        <fullName evidence="2">Uncharacterized protein</fullName>
    </submittedName>
</protein>
<evidence type="ECO:0000256" key="1">
    <source>
        <dbReference type="SAM" id="MobiDB-lite"/>
    </source>
</evidence>
<proteinExistence type="predicted"/>
<dbReference type="EMBL" id="LGTL01000011">
    <property type="protein sequence ID" value="KPA79069.1"/>
    <property type="molecule type" value="Genomic_DNA"/>
</dbReference>
<gene>
    <name evidence="2" type="ORF">ABB37_05599</name>
</gene>
<comment type="caution">
    <text evidence="2">The sequence shown here is derived from an EMBL/GenBank/DDBJ whole genome shotgun (WGS) entry which is preliminary data.</text>
</comment>
<organism evidence="2 3">
    <name type="scientific">Leptomonas pyrrhocoris</name>
    <name type="common">Firebug parasite</name>
    <dbReference type="NCBI Taxonomy" id="157538"/>
    <lineage>
        <taxon>Eukaryota</taxon>
        <taxon>Discoba</taxon>
        <taxon>Euglenozoa</taxon>
        <taxon>Kinetoplastea</taxon>
        <taxon>Metakinetoplastina</taxon>
        <taxon>Trypanosomatida</taxon>
        <taxon>Trypanosomatidae</taxon>
        <taxon>Leishmaniinae</taxon>
        <taxon>Leptomonas</taxon>
    </lineage>
</organism>
<sequence>MAQQWPQLGSVYRLPSDGKPVVVAQLSNEPSLTYVLCRYHDRGYRHYFTQTVKEAQAKLVAGLREGGVEVAHGDEAHLLGVCGAHCRDRDSCIHTLSDDDLLPGEFTHNFKIWSALGEEQQRRMIVACDPIQTKLRDDAMECFPRGHTELVVRVHLYYPNNVPCGSVHDRRARLVTKKQFVPKDARSSQGHHLFFDTQPRNASLPVSYYESMFPSSTKGAPDQGFTTESNCTAITVETVFVRDASRRQQPFYAEDTEQARVYFSYLHASELVTDEQLSDNFPSGPLDAITMPAFTEDRDKEKFNVLVRLYLLAHDQGWTSTLTDRSPHPLNDSRLPVLFRYVTTQLDVADRRNPQSLVLVKQELLPDVESQVVRFCFGRVVSDALRRRIIARSTRDPSHHARVVCYLPYGTNVPAFTDAQIAVLAALYPALGIRKPTCAADWCELSRSLHQHGVPLLDILQSVGTPLTDRHGADIVTDVYVPYTPDMAGTYFVVIANRPLRDYISLVNQRWLLEDLLGRTCDSATTHTAFSAWVRYWGAIARLKHELEEQMNTDTVSAHLGLRLPAGARGQPASCLVNGRVTDGSGGLVFAELCGRRFADAKHVGHLPPGTAVVYRFRWDGNTLRFVYVPRPYGFVRALDACKLDSSAPQGVRGATWMAPAGRATAPVQNHDGGQGHGGAVAASALCTPAAANPEKARVVTSRRALVSPPRRQQPQQHQVVSYAGAVAGETSHPAATAQRVTQAAVERHRESDQPSYHARPQPTPWTHQPPWYHDPVVVYMTAPRTAPPLPTEQSSSQGPQRYGRRGRGAGSLQPSYCDAGGRGGHENTRGR</sequence>
<evidence type="ECO:0000313" key="2">
    <source>
        <dbReference type="EMBL" id="KPA79069.1"/>
    </source>
</evidence>
<accession>A0A0M9FZF6</accession>